<gene>
    <name evidence="2" type="ORF">PHATRDRAFT_43144</name>
</gene>
<protein>
    <recommendedName>
        <fullName evidence="1">Endonuclease/exonuclease/phosphatase domain-containing protein</fullName>
    </recommendedName>
</protein>
<reference evidence="2 3" key="1">
    <citation type="journal article" date="2008" name="Nature">
        <title>The Phaeodactylum genome reveals the evolutionary history of diatom genomes.</title>
        <authorList>
            <person name="Bowler C."/>
            <person name="Allen A.E."/>
            <person name="Badger J.H."/>
            <person name="Grimwood J."/>
            <person name="Jabbari K."/>
            <person name="Kuo A."/>
            <person name="Maheswari U."/>
            <person name="Martens C."/>
            <person name="Maumus F."/>
            <person name="Otillar R.P."/>
            <person name="Rayko E."/>
            <person name="Salamov A."/>
            <person name="Vandepoele K."/>
            <person name="Beszteri B."/>
            <person name="Gruber A."/>
            <person name="Heijde M."/>
            <person name="Katinka M."/>
            <person name="Mock T."/>
            <person name="Valentin K."/>
            <person name="Verret F."/>
            <person name="Berges J.A."/>
            <person name="Brownlee C."/>
            <person name="Cadoret J.P."/>
            <person name="Chiovitti A."/>
            <person name="Choi C.J."/>
            <person name="Coesel S."/>
            <person name="De Martino A."/>
            <person name="Detter J.C."/>
            <person name="Durkin C."/>
            <person name="Falciatore A."/>
            <person name="Fournet J."/>
            <person name="Haruta M."/>
            <person name="Huysman M.J."/>
            <person name="Jenkins B.D."/>
            <person name="Jiroutova K."/>
            <person name="Jorgensen R.E."/>
            <person name="Joubert Y."/>
            <person name="Kaplan A."/>
            <person name="Kroger N."/>
            <person name="Kroth P.G."/>
            <person name="La Roche J."/>
            <person name="Lindquist E."/>
            <person name="Lommer M."/>
            <person name="Martin-Jezequel V."/>
            <person name="Lopez P.J."/>
            <person name="Lucas S."/>
            <person name="Mangogna M."/>
            <person name="McGinnis K."/>
            <person name="Medlin L.K."/>
            <person name="Montsant A."/>
            <person name="Oudot-Le Secq M.P."/>
            <person name="Napoli C."/>
            <person name="Obornik M."/>
            <person name="Parker M.S."/>
            <person name="Petit J.L."/>
            <person name="Porcel B.M."/>
            <person name="Poulsen N."/>
            <person name="Robison M."/>
            <person name="Rychlewski L."/>
            <person name="Rynearson T.A."/>
            <person name="Schmutz J."/>
            <person name="Shapiro H."/>
            <person name="Siaut M."/>
            <person name="Stanley M."/>
            <person name="Sussman M.R."/>
            <person name="Taylor A.R."/>
            <person name="Vardi A."/>
            <person name="von Dassow P."/>
            <person name="Vyverman W."/>
            <person name="Willis A."/>
            <person name="Wyrwicz L.S."/>
            <person name="Rokhsar D.S."/>
            <person name="Weissenbach J."/>
            <person name="Armbrust E.V."/>
            <person name="Green B.R."/>
            <person name="Van de Peer Y."/>
            <person name="Grigoriev I.V."/>
        </authorList>
    </citation>
    <scope>NUCLEOTIDE SEQUENCE [LARGE SCALE GENOMIC DNA]</scope>
    <source>
        <strain evidence="2 3">CCAP 1055/1</strain>
    </source>
</reference>
<accession>B7FQS6</accession>
<dbReference type="OrthoDB" id="276515at2759"/>
<dbReference type="InterPro" id="IPR036691">
    <property type="entry name" value="Endo/exonu/phosph_ase_sf"/>
</dbReference>
<name>B7FQS6_PHATC</name>
<dbReference type="SUPFAM" id="SSF56219">
    <property type="entry name" value="DNase I-like"/>
    <property type="match status" value="1"/>
</dbReference>
<dbReference type="GO" id="GO:0000175">
    <property type="term" value="F:3'-5'-RNA exonuclease activity"/>
    <property type="evidence" value="ECO:0007669"/>
    <property type="project" value="TreeGrafter"/>
</dbReference>
<keyword evidence="3" id="KW-1185">Reference proteome</keyword>
<evidence type="ECO:0000259" key="1">
    <source>
        <dbReference type="Pfam" id="PF03372"/>
    </source>
</evidence>
<dbReference type="GeneID" id="7196751"/>
<dbReference type="eggNOG" id="ENOG502S5EG">
    <property type="taxonomic scope" value="Eukaryota"/>
</dbReference>
<dbReference type="InParanoid" id="B7FQS6"/>
<dbReference type="InterPro" id="IPR050410">
    <property type="entry name" value="CCR4/nocturin_mRNA_transcr"/>
</dbReference>
<evidence type="ECO:0000313" key="2">
    <source>
        <dbReference type="EMBL" id="EEC51920.1"/>
    </source>
</evidence>
<dbReference type="Proteomes" id="UP000000759">
    <property type="component" value="Chromosome 1"/>
</dbReference>
<dbReference type="AlphaFoldDB" id="B7FQS6"/>
<feature type="domain" description="Endonuclease/exonuclease/phosphatase" evidence="1">
    <location>
        <begin position="57"/>
        <end position="227"/>
    </location>
</feature>
<dbReference type="HOGENOM" id="CLU_649678_0_0_1"/>
<sequence length="409" mass="46080">MVVPHILGPSAFPTVPMAPPAACLSVLSYNILLPNSMDGWWNYKMYSPPLPESKQHVSSWNFRKDLLRERIATVDADIVCLQEVSPVSFDTDFDFMRELGYDGKEMFKKGRFRPATFWKTSRCEIVTPPVHKDRTLLTAFRVLPPPTVSDPAETHVWYILNCHLQAGKEGGRRVRQIHEGARSVLTLARKLKQPNPEQCTAFIVCGDFNGGPECGAVRYLEDGFVDESFIEDGDRVTSKRKDFPFEKPLTDVMAASDRSPPPTLVVSELISTMVRSNAYENPEFSEDMMERLVRIYERLATKSQESGCKMMDEEDVERWLITTNGQVGRGSEFRNAAKEMGWTEGCSAKRQDGKPHVELPKRGILSLEGFVNVYQAELRQGKFWGIAHDMAVLGEPLPDAGVFQSSQPP</sequence>
<dbReference type="KEGG" id="pti:PHATRDRAFT_43144"/>
<evidence type="ECO:0000313" key="3">
    <source>
        <dbReference type="Proteomes" id="UP000000759"/>
    </source>
</evidence>
<organism evidence="2 3">
    <name type="scientific">Phaeodactylum tricornutum (strain CCAP 1055/1)</name>
    <dbReference type="NCBI Taxonomy" id="556484"/>
    <lineage>
        <taxon>Eukaryota</taxon>
        <taxon>Sar</taxon>
        <taxon>Stramenopiles</taxon>
        <taxon>Ochrophyta</taxon>
        <taxon>Bacillariophyta</taxon>
        <taxon>Bacillariophyceae</taxon>
        <taxon>Bacillariophycidae</taxon>
        <taxon>Naviculales</taxon>
        <taxon>Phaeodactylaceae</taxon>
        <taxon>Phaeodactylum</taxon>
    </lineage>
</organism>
<dbReference type="RefSeq" id="XP_002177457.1">
    <property type="nucleotide sequence ID" value="XM_002177421.1"/>
</dbReference>
<dbReference type="Gene3D" id="3.60.10.10">
    <property type="entry name" value="Endonuclease/exonuclease/phosphatase"/>
    <property type="match status" value="1"/>
</dbReference>
<proteinExistence type="predicted"/>
<dbReference type="EMBL" id="CM000605">
    <property type="protein sequence ID" value="EEC51920.1"/>
    <property type="molecule type" value="Genomic_DNA"/>
</dbReference>
<dbReference type="Pfam" id="PF03372">
    <property type="entry name" value="Exo_endo_phos"/>
    <property type="match status" value="1"/>
</dbReference>
<dbReference type="PANTHER" id="PTHR12121">
    <property type="entry name" value="CARBON CATABOLITE REPRESSOR PROTEIN 4"/>
    <property type="match status" value="1"/>
</dbReference>
<dbReference type="PANTHER" id="PTHR12121:SF100">
    <property type="entry name" value="POLY(A)-SPECIFIC RIBONUCLEASE"/>
    <property type="match status" value="1"/>
</dbReference>
<reference evidence="3" key="2">
    <citation type="submission" date="2008-08" db="EMBL/GenBank/DDBJ databases">
        <authorList>
            <consortium name="Diatom Consortium"/>
            <person name="Grigoriev I."/>
            <person name="Grimwood J."/>
            <person name="Kuo A."/>
            <person name="Otillar R.P."/>
            <person name="Salamov A."/>
            <person name="Detter J.C."/>
            <person name="Lindquist E."/>
            <person name="Shapiro H."/>
            <person name="Lucas S."/>
            <person name="Glavina del Rio T."/>
            <person name="Pitluck S."/>
            <person name="Rokhsar D."/>
            <person name="Bowler C."/>
        </authorList>
    </citation>
    <scope>GENOME REANNOTATION</scope>
    <source>
        <strain evidence="3">CCAP 1055/1</strain>
    </source>
</reference>
<dbReference type="STRING" id="556484.B7FQS6"/>
<dbReference type="InterPro" id="IPR005135">
    <property type="entry name" value="Endo/exonuclease/phosphatase"/>
</dbReference>
<dbReference type="PaxDb" id="2850-Phatr43144"/>